<proteinExistence type="inferred from homology"/>
<dbReference type="PROSITE" id="PS52039">
    <property type="entry name" value="TOPO_IA_2"/>
    <property type="match status" value="1"/>
</dbReference>
<dbReference type="CDD" id="cd00186">
    <property type="entry name" value="TOP1Ac"/>
    <property type="match status" value="1"/>
</dbReference>
<dbReference type="FunFam" id="3.40.50.140:FF:000005">
    <property type="entry name" value="DNA topoisomerase"/>
    <property type="match status" value="1"/>
</dbReference>
<feature type="region of interest" description="Disordered" evidence="8">
    <location>
        <begin position="555"/>
        <end position="587"/>
    </location>
</feature>
<evidence type="ECO:0000259" key="9">
    <source>
        <dbReference type="PROSITE" id="PS50880"/>
    </source>
</evidence>
<dbReference type="PROSITE" id="PS50880">
    <property type="entry name" value="TOPRIM"/>
    <property type="match status" value="1"/>
</dbReference>
<gene>
    <name evidence="11" type="primary">TOP3</name>
    <name evidence="11" type="ORF">TWF506_006741</name>
</gene>
<dbReference type="InterPro" id="IPR000380">
    <property type="entry name" value="Topo_IA"/>
</dbReference>
<dbReference type="InterPro" id="IPR013826">
    <property type="entry name" value="Topo_IA_cen_sub3"/>
</dbReference>
<dbReference type="GO" id="GO:0006281">
    <property type="term" value="P:DNA repair"/>
    <property type="evidence" value="ECO:0007669"/>
    <property type="project" value="TreeGrafter"/>
</dbReference>
<evidence type="ECO:0000256" key="8">
    <source>
        <dbReference type="SAM" id="MobiDB-lite"/>
    </source>
</evidence>
<dbReference type="Gene3D" id="3.40.50.140">
    <property type="match status" value="1"/>
</dbReference>
<dbReference type="Gene3D" id="1.10.460.10">
    <property type="entry name" value="Topoisomerase I, domain 2"/>
    <property type="match status" value="1"/>
</dbReference>
<evidence type="ECO:0000256" key="3">
    <source>
        <dbReference type="ARBA" id="ARBA00012891"/>
    </source>
</evidence>
<dbReference type="Pfam" id="PF01751">
    <property type="entry name" value="Toprim"/>
    <property type="match status" value="1"/>
</dbReference>
<keyword evidence="5 7" id="KW-0238">DNA-binding</keyword>
<dbReference type="SMART" id="SM00493">
    <property type="entry name" value="TOPRIM"/>
    <property type="match status" value="1"/>
</dbReference>
<accession>A0AAN8S1F6</accession>
<reference evidence="11 12" key="1">
    <citation type="submission" date="2019-10" db="EMBL/GenBank/DDBJ databases">
        <authorList>
            <person name="Palmer J.M."/>
        </authorList>
    </citation>
    <scope>NUCLEOTIDE SEQUENCE [LARGE SCALE GENOMIC DNA]</scope>
    <source>
        <strain evidence="11 12">TWF506</strain>
    </source>
</reference>
<evidence type="ECO:0000313" key="12">
    <source>
        <dbReference type="Proteomes" id="UP001307849"/>
    </source>
</evidence>
<keyword evidence="4 7" id="KW-0799">Topoisomerase</keyword>
<feature type="domain" description="Topo IA-type catalytic" evidence="10">
    <location>
        <begin position="190"/>
        <end position="652"/>
    </location>
</feature>
<dbReference type="InterPro" id="IPR023405">
    <property type="entry name" value="Topo_IA_core_domain"/>
</dbReference>
<dbReference type="InterPro" id="IPR013824">
    <property type="entry name" value="Topo_IA_cen_sub1"/>
</dbReference>
<keyword evidence="12" id="KW-1185">Reference proteome</keyword>
<evidence type="ECO:0000256" key="7">
    <source>
        <dbReference type="RuleBase" id="RU362092"/>
    </source>
</evidence>
<dbReference type="PROSITE" id="PS00396">
    <property type="entry name" value="TOPO_IA_1"/>
    <property type="match status" value="1"/>
</dbReference>
<dbReference type="InterPro" id="IPR013497">
    <property type="entry name" value="Topo_IA_cen"/>
</dbReference>
<dbReference type="CDD" id="cd03362">
    <property type="entry name" value="TOPRIM_TopoIA_TopoIII"/>
    <property type="match status" value="1"/>
</dbReference>
<dbReference type="PRINTS" id="PR00417">
    <property type="entry name" value="PRTPISMRASEI"/>
</dbReference>
<evidence type="ECO:0000256" key="1">
    <source>
        <dbReference type="ARBA" id="ARBA00000213"/>
    </source>
</evidence>
<keyword evidence="6 7" id="KW-0413">Isomerase</keyword>
<evidence type="ECO:0000313" key="11">
    <source>
        <dbReference type="EMBL" id="KAK6516856.1"/>
    </source>
</evidence>
<dbReference type="PANTHER" id="PTHR11390">
    <property type="entry name" value="PROKARYOTIC DNA TOPOISOMERASE"/>
    <property type="match status" value="1"/>
</dbReference>
<dbReference type="GO" id="GO:0003677">
    <property type="term" value="F:DNA binding"/>
    <property type="evidence" value="ECO:0007669"/>
    <property type="project" value="UniProtKB-KW"/>
</dbReference>
<dbReference type="Pfam" id="PF01131">
    <property type="entry name" value="Topoisom_bac"/>
    <property type="match status" value="1"/>
</dbReference>
<dbReference type="InterPro" id="IPR034144">
    <property type="entry name" value="TOPRIM_TopoIII"/>
</dbReference>
<dbReference type="InterPro" id="IPR003601">
    <property type="entry name" value="Topo_IA_2"/>
</dbReference>
<dbReference type="GO" id="GO:0006265">
    <property type="term" value="P:DNA topological change"/>
    <property type="evidence" value="ECO:0007669"/>
    <property type="project" value="InterPro"/>
</dbReference>
<evidence type="ECO:0000256" key="2">
    <source>
        <dbReference type="ARBA" id="ARBA00009446"/>
    </source>
</evidence>
<name>A0AAN8S1F6_9PEZI</name>
<dbReference type="Gene3D" id="1.10.290.10">
    <property type="entry name" value="Topoisomerase I, domain 4"/>
    <property type="match status" value="1"/>
</dbReference>
<dbReference type="FunFam" id="1.10.290.10:FF:000001">
    <property type="entry name" value="DNA topoisomerase"/>
    <property type="match status" value="1"/>
</dbReference>
<organism evidence="11 12">
    <name type="scientific">Arthrobotrys conoides</name>
    <dbReference type="NCBI Taxonomy" id="74498"/>
    <lineage>
        <taxon>Eukaryota</taxon>
        <taxon>Fungi</taxon>
        <taxon>Dikarya</taxon>
        <taxon>Ascomycota</taxon>
        <taxon>Pezizomycotina</taxon>
        <taxon>Orbiliomycetes</taxon>
        <taxon>Orbiliales</taxon>
        <taxon>Orbiliaceae</taxon>
        <taxon>Arthrobotrys</taxon>
    </lineage>
</organism>
<dbReference type="GO" id="GO:0003917">
    <property type="term" value="F:DNA topoisomerase type I (single strand cut, ATP-independent) activity"/>
    <property type="evidence" value="ECO:0007669"/>
    <property type="project" value="UniProtKB-EC"/>
</dbReference>
<comment type="catalytic activity">
    <reaction evidence="1 7">
        <text>ATP-independent breakage of single-stranded DNA, followed by passage and rejoining.</text>
        <dbReference type="EC" id="5.6.2.1"/>
    </reaction>
</comment>
<dbReference type="Gene3D" id="2.70.20.10">
    <property type="entry name" value="Topoisomerase I, domain 3"/>
    <property type="match status" value="1"/>
</dbReference>
<evidence type="ECO:0000256" key="4">
    <source>
        <dbReference type="ARBA" id="ARBA00023029"/>
    </source>
</evidence>
<dbReference type="GO" id="GO:0005634">
    <property type="term" value="C:nucleus"/>
    <property type="evidence" value="ECO:0007669"/>
    <property type="project" value="TreeGrafter"/>
</dbReference>
<dbReference type="InterPro" id="IPR023406">
    <property type="entry name" value="Topo_IA_AS"/>
</dbReference>
<dbReference type="PANTHER" id="PTHR11390:SF21">
    <property type="entry name" value="DNA TOPOISOMERASE 3-ALPHA"/>
    <property type="match status" value="1"/>
</dbReference>
<dbReference type="Proteomes" id="UP001307849">
    <property type="component" value="Unassembled WGS sequence"/>
</dbReference>
<comment type="function">
    <text evidence="7">Introduces a single-strand break via transesterification at a target site in duplex DNA. Releases the supercoiling and torsional tension of DNA introduced during the DNA replication and transcription by transiently cleaving and rejoining one strand of the DNA duplex. The scissile phosphodiester is attacked by the catalytic tyrosine of the enzyme, resulting in the formation of a DNA-(5'-phosphotyrosyl)-enzyme intermediate and the expulsion of a 3'-OH DNA strand.</text>
</comment>
<dbReference type="SMART" id="SM00437">
    <property type="entry name" value="TOP1Ac"/>
    <property type="match status" value="1"/>
</dbReference>
<dbReference type="EMBL" id="JAVHJM010000003">
    <property type="protein sequence ID" value="KAK6516856.1"/>
    <property type="molecule type" value="Genomic_DNA"/>
</dbReference>
<comment type="caution">
    <text evidence="11">The sequence shown here is derived from an EMBL/GenBank/DDBJ whole genome shotgun (WGS) entry which is preliminary data.</text>
</comment>
<sequence>MAPQLSRLNFLHYHHRGFKTSAYNMVKVLCVAEKSSVAKAVAGHLSGGRYQTRQTGNKYIRNYDFDYKFNQWNHCEVTMTAVQGHTEEIDFVDRFRKWSDCDPAELFDAPITKNIEKDKRSIADNIQKEARNATILFIWTDCDREGEYIGTEVRSFARKGNSSIQVKRAQFSNIEKSHVIRAAHNPKDLDERQALAVAARMELDLRIGAALTRFQSLKLQGRWGLASDALISYGSCQFPTLGFVVERYMRVQNFVPEPFWSLKLMHTRDGTSTTYNWDRSRLFDRMTVVLLFESCMSSPDALVKTVARKPARKYKPLPLTTVELQKQGSRFLGMNSQRVMKAAEGLYTSGFISYPRTETDQYDQAVNLQSLIGKQTNDTGNWGWGPYATGLLDGAFEQPRRGKHNDKAHPPIHPVAYAASAALSDADQRKVYEFVVRHFLACCSRDATGETTTVNIDYGGEGFHASGLTVLERNYLDIYPWDRWESSQMLPRYQEGERFVPNEVTMTDGKTTAPGYLTEPELIALMDANGIGTDATMAEHIEKIQQREYVFSINSGGRSTGATRGRGRGRGRGGRDAGGSGRAEGGGGKNVFVPSNLGVALVEAYDMIAAEMSLSKPFLRKDMEVNMKRICNGELAKEDVVHQSLEQYRGVYARVSQQIGNFREICAKYMI</sequence>
<comment type="similarity">
    <text evidence="2 7">Belongs to the type IA topoisomerase family.</text>
</comment>
<feature type="compositionally biased region" description="Gly residues" evidence="8">
    <location>
        <begin position="576"/>
        <end position="587"/>
    </location>
</feature>
<dbReference type="EC" id="5.6.2.1" evidence="3 7"/>
<dbReference type="InterPro" id="IPR006171">
    <property type="entry name" value="TOPRIM_dom"/>
</dbReference>
<dbReference type="InterPro" id="IPR013825">
    <property type="entry name" value="Topo_IA_cen_sub2"/>
</dbReference>
<dbReference type="InterPro" id="IPR003602">
    <property type="entry name" value="Topo_IA_DNA-bd_dom"/>
</dbReference>
<feature type="domain" description="Toprim" evidence="9">
    <location>
        <begin position="27"/>
        <end position="172"/>
    </location>
</feature>
<evidence type="ECO:0000256" key="5">
    <source>
        <dbReference type="ARBA" id="ARBA00023125"/>
    </source>
</evidence>
<evidence type="ECO:0000259" key="10">
    <source>
        <dbReference type="PROSITE" id="PS52039"/>
    </source>
</evidence>
<dbReference type="GO" id="GO:0006310">
    <property type="term" value="P:DNA recombination"/>
    <property type="evidence" value="ECO:0007669"/>
    <property type="project" value="TreeGrafter"/>
</dbReference>
<dbReference type="SUPFAM" id="SSF56712">
    <property type="entry name" value="Prokaryotic type I DNA topoisomerase"/>
    <property type="match status" value="1"/>
</dbReference>
<dbReference type="GO" id="GO:0031422">
    <property type="term" value="C:RecQ family helicase-topoisomerase III complex"/>
    <property type="evidence" value="ECO:0007669"/>
    <property type="project" value="TreeGrafter"/>
</dbReference>
<dbReference type="AlphaFoldDB" id="A0AAN8S1F6"/>
<evidence type="ECO:0000256" key="6">
    <source>
        <dbReference type="ARBA" id="ARBA00023235"/>
    </source>
</evidence>
<dbReference type="SMART" id="SM00436">
    <property type="entry name" value="TOP1Bc"/>
    <property type="match status" value="1"/>
</dbReference>
<protein>
    <recommendedName>
        <fullName evidence="3 7">DNA topoisomerase</fullName>
        <ecNumber evidence="3 7">5.6.2.1</ecNumber>
    </recommendedName>
</protein>